<protein>
    <recommendedName>
        <fullName evidence="3">Extracellular matrix-binding ebh</fullName>
    </recommendedName>
</protein>
<dbReference type="EMBL" id="BDSA01000011">
    <property type="protein sequence ID" value="GBE63026.1"/>
    <property type="molecule type" value="Genomic_DNA"/>
</dbReference>
<dbReference type="Proteomes" id="UP000236319">
    <property type="component" value="Unassembled WGS sequence"/>
</dbReference>
<comment type="caution">
    <text evidence="1">The sequence shown here is derived from an EMBL/GenBank/DDBJ whole genome shotgun (WGS) entry which is preliminary data.</text>
</comment>
<gene>
    <name evidence="1" type="ORF">BOVATA_045190</name>
</gene>
<evidence type="ECO:0000313" key="2">
    <source>
        <dbReference type="Proteomes" id="UP000236319"/>
    </source>
</evidence>
<name>A0A2H6KJ69_9APIC</name>
<proteinExistence type="predicted"/>
<evidence type="ECO:0008006" key="3">
    <source>
        <dbReference type="Google" id="ProtNLM"/>
    </source>
</evidence>
<dbReference type="GeneID" id="39876796"/>
<keyword evidence="2" id="KW-1185">Reference proteome</keyword>
<dbReference type="VEuPathDB" id="PiroplasmaDB:BOVATA_045190"/>
<dbReference type="AlphaFoldDB" id="A0A2H6KJ69"/>
<sequence>MSFILQCLEGAKTLLHHYFPDITRAISDLERSIGKGRGVSGFAQAIGIVQRGLEGYESGMEERISNIKEPLTTLINHVETQLEQFKKPDYKEGQTRKTDEELSKIFNVGNVETVLASCIQKTKKYIADILDAENYGLRLLDPEFRSKLREPLMRIRQEVKRFSKSSDKDFLQLEEMKKTIKTTLESLRKSVKKKIYDDVTDLVYELRKRVAAIRVQIEGIEIILSNRIKELEKWIEEASAVVTEAETQVGIIEKEVNDPPSGHSNNKSKLQSMAEKIEKQLGTKVKELKDWIENADNVMKEGLAKVRSILAQVNQPGDLETNNKKDIEGAATDIQVQVPMLHQKVTELKDKYNQFYDNVKGPDGNGGLLEKLKGANVEVKKVVKRTTLKTFKDKDNGGWDLTEQIDGLTDHIGDNLEMYVNNLDMVLQKGVGGVGNYVYGFTKNGFDALQSALSNGTLKNDLGKFGIKLYELLQNATRNGLEYILEDVFHAIKQAKDIWGDAQPAFAELISELQTDLDTKITAGKFESHLVSLLKTTANTAINKLQAAVTKMIIEESNKNLVMSGVGTLLSQAKDAKEAIERQAKLVADKLRLMCTAINDAAGDQAGLQKVLSDLQTLGLAEGDQKWQGKDHSARGLRKVMSEVEEMEIKDAPAVTTSLSLLCTEIANATENIKLKLNNLKKQNISGTKDNELAGIRTNINKLKNNEVKSAIQAAMKFIESEANEEGKKTTKKLEEHVDYEVNAAISTLTDLAEKQYVDSRIHELTIFAAVAKKQYVRIIDIIYQDKITCTKGFLGTFNSKFITRVSEIKDVQKYISFVEIPPNAPKNSPLSQAAKIVNDGFRNFLSDLGQQTDFEPVSSNLFPSADALGNLLKGLHTSEHFDYKFSEHLDALDKALSTFTPTKFTDPSNAILQCLKDGFEKLYEQLNMAYVSKYSGAFKMFNWDADGPKAARACLSFLPTLAQDLITLKSYSNSDWQNKQIYLYERTKNTNSLGVFLANRGFSVSKRDNGYEGELKNKPNCKGSDIFGKLTGKINGGADRLFTSIKGEKEEGLITKLFNYYEMYLRVCHQTLPSPARYPCSVRDMLSWMSGVPYSHVFSKVHGHVKSLLNEDANKKHSHDDGPQIPNV</sequence>
<organism evidence="1 2">
    <name type="scientific">Babesia ovata</name>
    <dbReference type="NCBI Taxonomy" id="189622"/>
    <lineage>
        <taxon>Eukaryota</taxon>
        <taxon>Sar</taxon>
        <taxon>Alveolata</taxon>
        <taxon>Apicomplexa</taxon>
        <taxon>Aconoidasida</taxon>
        <taxon>Piroplasmida</taxon>
        <taxon>Babesiidae</taxon>
        <taxon>Babesia</taxon>
    </lineage>
</organism>
<evidence type="ECO:0000313" key="1">
    <source>
        <dbReference type="EMBL" id="GBE63026.1"/>
    </source>
</evidence>
<reference evidence="1 2" key="1">
    <citation type="journal article" date="2017" name="BMC Genomics">
        <title>Whole-genome assembly of Babesia ovata and comparative genomics between closely related pathogens.</title>
        <authorList>
            <person name="Yamagishi J."/>
            <person name="Asada M."/>
            <person name="Hakimi H."/>
            <person name="Tanaka T.Q."/>
            <person name="Sugimoto C."/>
            <person name="Kawazu S."/>
        </authorList>
    </citation>
    <scope>NUCLEOTIDE SEQUENCE [LARGE SCALE GENOMIC DNA]</scope>
    <source>
        <strain evidence="1 2">Miyake</strain>
    </source>
</reference>
<accession>A0A2H6KJ69</accession>
<dbReference type="RefSeq" id="XP_028869269.1">
    <property type="nucleotide sequence ID" value="XM_029013436.1"/>
</dbReference>